<evidence type="ECO:0000256" key="2">
    <source>
        <dbReference type="SAM" id="MobiDB-lite"/>
    </source>
</evidence>
<protein>
    <recommendedName>
        <fullName evidence="1">Repressor of RNA polymerase III transcription MAF1</fullName>
    </recommendedName>
</protein>
<dbReference type="PIRSF" id="PIRSF037240">
    <property type="entry name" value="RNA_polIII_Trep_MAF1"/>
    <property type="match status" value="1"/>
</dbReference>
<feature type="compositionally biased region" description="Basic and acidic residues" evidence="2">
    <location>
        <begin position="345"/>
        <end position="358"/>
    </location>
</feature>
<keyword evidence="1" id="KW-0805">Transcription regulation</keyword>
<name>A0A420YCS6_9PEZI</name>
<dbReference type="InterPro" id="IPR015257">
    <property type="entry name" value="Maf1"/>
</dbReference>
<sequence>MKYVSLPEFDIVTSALNFDTPDCHVTGSCDLYTTKAAGVDKKIYKNVEKSLESQHEAMVKLGASLSPPQRESLAASLNLNRSSPFGSLSEIQSRRTFAYLIATLNASHPDYDFSHVLRPADFKREKRLQRVMNNIDSTLSSVRPSSEAAMPRNSPQGPSSVASVWGPQMWAYIDKEMQFKDCTIFSYQPADDPFDEEEGSIWALHYFFFNKELKRVCYLYVRAVPVMSHHSPVMRPMPSGGSRAISGMSELSSSMKRRAMFGFDQDDSGASKRARFWLGDRFAERRITASDDEDDDDDGLQWNRGSDGEVRYDYDYDDEEEEDVDEDDEEIEPDDSMVKSPHFRGMSEDMASRMEIEA</sequence>
<reference evidence="3 4" key="1">
    <citation type="submission" date="2018-08" db="EMBL/GenBank/DDBJ databases">
        <title>Draft genome of the lignicolous fungus Coniochaeta pulveracea.</title>
        <authorList>
            <person name="Borstlap C.J."/>
            <person name="De Witt R.N."/>
            <person name="Botha A."/>
            <person name="Volschenk H."/>
        </authorList>
    </citation>
    <scope>NUCLEOTIDE SEQUENCE [LARGE SCALE GENOMIC DNA]</scope>
    <source>
        <strain evidence="3 4">CAB683</strain>
    </source>
</reference>
<evidence type="ECO:0000256" key="1">
    <source>
        <dbReference type="PIRNR" id="PIRNR037240"/>
    </source>
</evidence>
<dbReference type="Proteomes" id="UP000275385">
    <property type="component" value="Unassembled WGS sequence"/>
</dbReference>
<dbReference type="STRING" id="177199.A0A420YCS6"/>
<dbReference type="Pfam" id="PF09174">
    <property type="entry name" value="Maf1"/>
    <property type="match status" value="1"/>
</dbReference>
<organism evidence="3 4">
    <name type="scientific">Coniochaeta pulveracea</name>
    <dbReference type="NCBI Taxonomy" id="177199"/>
    <lineage>
        <taxon>Eukaryota</taxon>
        <taxon>Fungi</taxon>
        <taxon>Dikarya</taxon>
        <taxon>Ascomycota</taxon>
        <taxon>Pezizomycotina</taxon>
        <taxon>Sordariomycetes</taxon>
        <taxon>Sordariomycetidae</taxon>
        <taxon>Coniochaetales</taxon>
        <taxon>Coniochaetaceae</taxon>
        <taxon>Coniochaeta</taxon>
    </lineage>
</organism>
<evidence type="ECO:0000313" key="4">
    <source>
        <dbReference type="Proteomes" id="UP000275385"/>
    </source>
</evidence>
<accession>A0A420YCS6</accession>
<dbReference type="GO" id="GO:0000994">
    <property type="term" value="F:RNA polymerase III core binding"/>
    <property type="evidence" value="ECO:0007669"/>
    <property type="project" value="TreeGrafter"/>
</dbReference>
<comment type="function">
    <text evidence="1">Mediator of diverse signals that repress RNA polymerase III transcription. Inhibits the de novo assembly of TFIIIB onto DNA.</text>
</comment>
<comment type="subcellular location">
    <subcellularLocation>
        <location evidence="1">Nucleus</location>
    </subcellularLocation>
</comment>
<feature type="compositionally biased region" description="Acidic residues" evidence="2">
    <location>
        <begin position="315"/>
        <end position="335"/>
    </location>
</feature>
<dbReference type="Gene3D" id="3.40.1000.50">
    <property type="entry name" value="Repressor of RNA polymerase III transcription Maf1"/>
    <property type="match status" value="1"/>
</dbReference>
<keyword evidence="4" id="KW-1185">Reference proteome</keyword>
<dbReference type="GO" id="GO:0016480">
    <property type="term" value="P:negative regulation of transcription by RNA polymerase III"/>
    <property type="evidence" value="ECO:0007669"/>
    <property type="project" value="UniProtKB-UniRule"/>
</dbReference>
<proteinExistence type="inferred from homology"/>
<dbReference type="AlphaFoldDB" id="A0A420YCS6"/>
<dbReference type="OrthoDB" id="277029at2759"/>
<dbReference type="FunFam" id="3.40.1000.50:FF:000004">
    <property type="entry name" value="Repressor of RNA polymerase III transcription MAF1"/>
    <property type="match status" value="1"/>
</dbReference>
<feature type="compositionally biased region" description="Acidic residues" evidence="2">
    <location>
        <begin position="290"/>
        <end position="299"/>
    </location>
</feature>
<evidence type="ECO:0000313" key="3">
    <source>
        <dbReference type="EMBL" id="RKU45673.1"/>
    </source>
</evidence>
<keyword evidence="1" id="KW-0539">Nucleus</keyword>
<dbReference type="InterPro" id="IPR038564">
    <property type="entry name" value="Maf1_sf"/>
</dbReference>
<dbReference type="EMBL" id="QVQW01000019">
    <property type="protein sequence ID" value="RKU45673.1"/>
    <property type="molecule type" value="Genomic_DNA"/>
</dbReference>
<gene>
    <name evidence="3" type="primary">MAF1</name>
    <name evidence="3" type="ORF">DL546_005296</name>
</gene>
<feature type="region of interest" description="Disordered" evidence="2">
    <location>
        <begin position="289"/>
        <end position="358"/>
    </location>
</feature>
<comment type="caution">
    <text evidence="3">The sequence shown here is derived from an EMBL/GenBank/DDBJ whole genome shotgun (WGS) entry which is preliminary data.</text>
</comment>
<keyword evidence="1" id="KW-0678">Repressor</keyword>
<dbReference type="GO" id="GO:0005634">
    <property type="term" value="C:nucleus"/>
    <property type="evidence" value="ECO:0007669"/>
    <property type="project" value="UniProtKB-SubCell"/>
</dbReference>
<comment type="similarity">
    <text evidence="1">Belongs to the MAF1 family.</text>
</comment>
<dbReference type="PANTHER" id="PTHR22504">
    <property type="entry name" value="REPRESSOR OF RNA POLYMERASE III TRANSCRIPTION MAF1"/>
    <property type="match status" value="1"/>
</dbReference>
<dbReference type="PANTHER" id="PTHR22504:SF0">
    <property type="entry name" value="REPRESSOR OF RNA POLYMERASE III TRANSCRIPTION MAF1 HOMOLOG"/>
    <property type="match status" value="1"/>
</dbReference>
<keyword evidence="1" id="KW-0804">Transcription</keyword>